<dbReference type="EnsemblMetazoa" id="OVOC717.1">
    <property type="protein sequence ID" value="OVOC717.1"/>
    <property type="gene ID" value="WBGene00237526"/>
</dbReference>
<keyword evidence="1" id="KW-1133">Transmembrane helix</keyword>
<keyword evidence="1" id="KW-0472">Membrane</keyword>
<reference evidence="2" key="2">
    <citation type="submission" date="2022-06" db="UniProtKB">
        <authorList>
            <consortium name="EnsemblMetazoa"/>
        </authorList>
    </citation>
    <scope>IDENTIFICATION</scope>
</reference>
<sequence length="70" mass="7924">MGSLHCVLAPIKSETLKNIFAIIYFLNFVIEVYLDFHKMNVDNFSRSDANDLNNLPLRSTASDNIDVSMS</sequence>
<reference evidence="3" key="1">
    <citation type="submission" date="2013-10" db="EMBL/GenBank/DDBJ databases">
        <title>Genome sequencing of Onchocerca volvulus.</title>
        <authorList>
            <person name="Cotton J."/>
            <person name="Tsai J."/>
            <person name="Stanley E."/>
            <person name="Tracey A."/>
            <person name="Holroyd N."/>
            <person name="Lustigman S."/>
            <person name="Berriman M."/>
        </authorList>
    </citation>
    <scope>NUCLEOTIDE SEQUENCE</scope>
</reference>
<evidence type="ECO:0000313" key="3">
    <source>
        <dbReference type="Proteomes" id="UP000024404"/>
    </source>
</evidence>
<dbReference type="Proteomes" id="UP000024404">
    <property type="component" value="Unassembled WGS sequence"/>
</dbReference>
<dbReference type="AlphaFoldDB" id="A0A8R1TYW4"/>
<evidence type="ECO:0000313" key="2">
    <source>
        <dbReference type="EnsemblMetazoa" id="OVOC717.1"/>
    </source>
</evidence>
<proteinExistence type="predicted"/>
<accession>A0A8R1TYW4</accession>
<organism evidence="2 3">
    <name type="scientific">Onchocerca volvulus</name>
    <dbReference type="NCBI Taxonomy" id="6282"/>
    <lineage>
        <taxon>Eukaryota</taxon>
        <taxon>Metazoa</taxon>
        <taxon>Ecdysozoa</taxon>
        <taxon>Nematoda</taxon>
        <taxon>Chromadorea</taxon>
        <taxon>Rhabditida</taxon>
        <taxon>Spirurina</taxon>
        <taxon>Spiruromorpha</taxon>
        <taxon>Filarioidea</taxon>
        <taxon>Onchocercidae</taxon>
        <taxon>Onchocerca</taxon>
    </lineage>
</organism>
<evidence type="ECO:0000256" key="1">
    <source>
        <dbReference type="SAM" id="Phobius"/>
    </source>
</evidence>
<keyword evidence="1" id="KW-0812">Transmembrane</keyword>
<name>A0A8R1TYW4_ONCVO</name>
<protein>
    <submittedName>
        <fullName evidence="2">Uncharacterized protein</fullName>
    </submittedName>
</protein>
<dbReference type="EMBL" id="CMVM020000020">
    <property type="status" value="NOT_ANNOTATED_CDS"/>
    <property type="molecule type" value="Genomic_DNA"/>
</dbReference>
<keyword evidence="3" id="KW-1185">Reference proteome</keyword>
<feature type="transmembrane region" description="Helical" evidence="1">
    <location>
        <begin position="19"/>
        <end position="36"/>
    </location>
</feature>